<proteinExistence type="predicted"/>
<organism evidence="1 2">
    <name type="scientific">Tardiphaga alba</name>
    <dbReference type="NCBI Taxonomy" id="340268"/>
    <lineage>
        <taxon>Bacteria</taxon>
        <taxon>Pseudomonadati</taxon>
        <taxon>Pseudomonadota</taxon>
        <taxon>Alphaproteobacteria</taxon>
        <taxon>Hyphomicrobiales</taxon>
        <taxon>Nitrobacteraceae</taxon>
        <taxon>Tardiphaga</taxon>
    </lineage>
</organism>
<evidence type="ECO:0000313" key="2">
    <source>
        <dbReference type="Proteomes" id="UP000682843"/>
    </source>
</evidence>
<dbReference type="Proteomes" id="UP000682843">
    <property type="component" value="Chromosome"/>
</dbReference>
<gene>
    <name evidence="1" type="ORF">RPMA_21330</name>
</gene>
<sequence>MLSTAAAHADSCNKSREYLLGGLAGDLEMAPQTYDGLFKICVATATMSNVQDAFILKDGGIAVIPKQDTIPATAATLSRFCDANPRATLRFLSKKDLAVAKSMPQIVRLSSTGATSCKQIKGLT</sequence>
<evidence type="ECO:0000313" key="1">
    <source>
        <dbReference type="EMBL" id="QUS42517.1"/>
    </source>
</evidence>
<keyword evidence="2" id="KW-1185">Reference proteome</keyword>
<accession>A0ABX8AGT4</accession>
<name>A0ABX8AGT4_9BRAD</name>
<dbReference type="EMBL" id="CP036498">
    <property type="protein sequence ID" value="QUS42517.1"/>
    <property type="molecule type" value="Genomic_DNA"/>
</dbReference>
<protein>
    <submittedName>
        <fullName evidence="1">Uncharacterized protein</fullName>
    </submittedName>
</protein>
<reference evidence="1 2" key="1">
    <citation type="submission" date="2019-02" db="EMBL/GenBank/DDBJ databases">
        <title>Emended description of the genus Rhodopseudomonas and description of Rhodopseudomonas albus sp. nov., a non-phototrophic, heavy-metal-tolerant bacterium isolated from garden soil.</title>
        <authorList>
            <person name="Bao Z."/>
            <person name="Cao W.W."/>
            <person name="Sato Y."/>
            <person name="Nishizawa T."/>
            <person name="Zhao J."/>
            <person name="Guo Y."/>
            <person name="Ohta H."/>
        </authorList>
    </citation>
    <scope>NUCLEOTIDE SEQUENCE [LARGE SCALE GENOMIC DNA]</scope>
    <source>
        <strain evidence="1 2">SK50-23</strain>
    </source>
</reference>